<name>A0AAV8Z6Z9_9CUCU</name>
<feature type="transmembrane region" description="Helical" evidence="6">
    <location>
        <begin position="125"/>
        <end position="146"/>
    </location>
</feature>
<feature type="transmembrane region" description="Helical" evidence="6">
    <location>
        <begin position="152"/>
        <end position="171"/>
    </location>
</feature>
<sequence>MPAGARRITRTVRTTPVAPPVVSSFEPCAQRYAPLGATVPTLPALEQPAAPKHFPFPNTPIEDDIFFEFLMCFFSIFSAGLQYVHLYRSVWWLPHSYTESSFELLFNRLAPDNYILEKGEDDEHFYFRAVFFGGICLLLSICAIFVMQNHPVVNILYLCYPGFIALSIHMLPLRYCDILHRSALHLGMWEKLETGRTMLLVNNTWKEDLLWPYGALVRYGRDIWRAHGDCNSIYFQESNLSAQSPLPSSRPNGCISVSPVDAQHALV</sequence>
<evidence type="ECO:0000256" key="1">
    <source>
        <dbReference type="ARBA" id="ARBA00004141"/>
    </source>
</evidence>
<dbReference type="AlphaFoldDB" id="A0AAV8Z6Z9"/>
<reference evidence="7" key="1">
    <citation type="journal article" date="2023" name="Insect Mol. Biol.">
        <title>Genome sequencing provides insights into the evolution of gene families encoding plant cell wall-degrading enzymes in longhorned beetles.</title>
        <authorList>
            <person name="Shin N.R."/>
            <person name="Okamura Y."/>
            <person name="Kirsch R."/>
            <person name="Pauchet Y."/>
        </authorList>
    </citation>
    <scope>NUCLEOTIDE SEQUENCE</scope>
    <source>
        <strain evidence="7">RBIC_L_NR</strain>
    </source>
</reference>
<evidence type="ECO:0000256" key="2">
    <source>
        <dbReference type="ARBA" id="ARBA00010737"/>
    </source>
</evidence>
<feature type="transmembrane region" description="Helical" evidence="6">
    <location>
        <begin position="65"/>
        <end position="84"/>
    </location>
</feature>
<accession>A0AAV8Z6Z9</accession>
<evidence type="ECO:0000256" key="6">
    <source>
        <dbReference type="SAM" id="Phobius"/>
    </source>
</evidence>
<evidence type="ECO:0000313" key="7">
    <source>
        <dbReference type="EMBL" id="KAJ8959931.1"/>
    </source>
</evidence>
<dbReference type="Proteomes" id="UP001162156">
    <property type="component" value="Unassembled WGS sequence"/>
</dbReference>
<protein>
    <submittedName>
        <fullName evidence="7">Uncharacterized protein</fullName>
    </submittedName>
</protein>
<gene>
    <name evidence="7" type="ORF">NQ314_006133</name>
</gene>
<keyword evidence="5 6" id="KW-0472">Membrane</keyword>
<dbReference type="Pfam" id="PF10271">
    <property type="entry name" value="Tmp39"/>
    <property type="match status" value="2"/>
</dbReference>
<keyword evidence="3 6" id="KW-0812">Transmembrane</keyword>
<evidence type="ECO:0000313" key="8">
    <source>
        <dbReference type="Proteomes" id="UP001162156"/>
    </source>
</evidence>
<dbReference type="InterPro" id="IPR019397">
    <property type="entry name" value="Uncharacterised_TMEM39"/>
</dbReference>
<evidence type="ECO:0000256" key="3">
    <source>
        <dbReference type="ARBA" id="ARBA00022692"/>
    </source>
</evidence>
<keyword evidence="8" id="KW-1185">Reference proteome</keyword>
<comment type="similarity">
    <text evidence="2">Belongs to the TMEM39 family.</text>
</comment>
<dbReference type="EMBL" id="JANEYF010001668">
    <property type="protein sequence ID" value="KAJ8959931.1"/>
    <property type="molecule type" value="Genomic_DNA"/>
</dbReference>
<dbReference type="PANTHER" id="PTHR12995">
    <property type="entry name" value="FI21814P1"/>
    <property type="match status" value="1"/>
</dbReference>
<keyword evidence="4 6" id="KW-1133">Transmembrane helix</keyword>
<proteinExistence type="inferred from homology"/>
<evidence type="ECO:0000256" key="4">
    <source>
        <dbReference type="ARBA" id="ARBA00022989"/>
    </source>
</evidence>
<dbReference type="GO" id="GO:0016020">
    <property type="term" value="C:membrane"/>
    <property type="evidence" value="ECO:0007669"/>
    <property type="project" value="UniProtKB-SubCell"/>
</dbReference>
<comment type="caution">
    <text evidence="7">The sequence shown here is derived from an EMBL/GenBank/DDBJ whole genome shotgun (WGS) entry which is preliminary data.</text>
</comment>
<dbReference type="PANTHER" id="PTHR12995:SF4">
    <property type="entry name" value="FI21814P1"/>
    <property type="match status" value="1"/>
</dbReference>
<comment type="subcellular location">
    <subcellularLocation>
        <location evidence="1">Membrane</location>
        <topology evidence="1">Multi-pass membrane protein</topology>
    </subcellularLocation>
</comment>
<organism evidence="7 8">
    <name type="scientific">Rhamnusium bicolor</name>
    <dbReference type="NCBI Taxonomy" id="1586634"/>
    <lineage>
        <taxon>Eukaryota</taxon>
        <taxon>Metazoa</taxon>
        <taxon>Ecdysozoa</taxon>
        <taxon>Arthropoda</taxon>
        <taxon>Hexapoda</taxon>
        <taxon>Insecta</taxon>
        <taxon>Pterygota</taxon>
        <taxon>Neoptera</taxon>
        <taxon>Endopterygota</taxon>
        <taxon>Coleoptera</taxon>
        <taxon>Polyphaga</taxon>
        <taxon>Cucujiformia</taxon>
        <taxon>Chrysomeloidea</taxon>
        <taxon>Cerambycidae</taxon>
        <taxon>Lepturinae</taxon>
        <taxon>Rhagiini</taxon>
        <taxon>Rhamnusium</taxon>
    </lineage>
</organism>
<evidence type="ECO:0000256" key="5">
    <source>
        <dbReference type="ARBA" id="ARBA00023136"/>
    </source>
</evidence>